<evidence type="ECO:0000313" key="4">
    <source>
        <dbReference type="Proteomes" id="UP000305921"/>
    </source>
</evidence>
<keyword evidence="4" id="KW-1185">Reference proteome</keyword>
<reference evidence="3 4" key="1">
    <citation type="submission" date="2019-05" db="EMBL/GenBank/DDBJ databases">
        <title>Streptomyces marianii sp. nov., a novel marine actinomycete from southern coast of India.</title>
        <authorList>
            <person name="Iniyan A.M."/>
            <person name="Wink J."/>
            <person name="Ramprasad E."/>
            <person name="Ramana C.V."/>
            <person name="Bunk B."/>
            <person name="Sproer C."/>
            <person name="Joseph F.-J.R.S."/>
            <person name="Vincent S.G.P."/>
        </authorList>
    </citation>
    <scope>NUCLEOTIDE SEQUENCE [LARGE SCALE GENOMIC DNA]</scope>
    <source>
        <strain evidence="3 4">ICN19</strain>
    </source>
</reference>
<dbReference type="OrthoDB" id="4318231at2"/>
<proteinExistence type="predicted"/>
<dbReference type="InterPro" id="IPR006311">
    <property type="entry name" value="TAT_signal"/>
</dbReference>
<dbReference type="PROSITE" id="PS51781">
    <property type="entry name" value="SH3B"/>
    <property type="match status" value="1"/>
</dbReference>
<feature type="domain" description="SH3b" evidence="2">
    <location>
        <begin position="48"/>
        <end position="114"/>
    </location>
</feature>
<dbReference type="Gene3D" id="2.30.30.40">
    <property type="entry name" value="SH3 Domains"/>
    <property type="match status" value="1"/>
</dbReference>
<feature type="signal peptide" evidence="1">
    <location>
        <begin position="1"/>
        <end position="32"/>
    </location>
</feature>
<keyword evidence="1" id="KW-0732">Signal</keyword>
<evidence type="ECO:0000313" key="3">
    <source>
        <dbReference type="EMBL" id="TLQ39394.1"/>
    </source>
</evidence>
<sequence length="124" mass="13010">MQTKLARRAGIALAAVAMGATATLASAPTALASTPAQAPTALAAKNTCPTWTVYGKGVNFRSGPSTGYRAIGQLYTGDSGTKVASSGSWIKIRLDHRSKTGLRAGTTGWVYKTYIHQCVYMQLN</sequence>
<dbReference type="Proteomes" id="UP000305921">
    <property type="component" value="Unassembled WGS sequence"/>
</dbReference>
<dbReference type="Pfam" id="PF08239">
    <property type="entry name" value="SH3_3"/>
    <property type="match status" value="1"/>
</dbReference>
<comment type="caution">
    <text evidence="3">The sequence shown here is derived from an EMBL/GenBank/DDBJ whole genome shotgun (WGS) entry which is preliminary data.</text>
</comment>
<dbReference type="EMBL" id="VAWE01000002">
    <property type="protein sequence ID" value="TLQ39394.1"/>
    <property type="molecule type" value="Genomic_DNA"/>
</dbReference>
<dbReference type="AlphaFoldDB" id="A0A5R9DUF2"/>
<dbReference type="SMART" id="SM00287">
    <property type="entry name" value="SH3b"/>
    <property type="match status" value="1"/>
</dbReference>
<protein>
    <submittedName>
        <fullName evidence="3">SH3 domain-containing protein</fullName>
    </submittedName>
</protein>
<dbReference type="RefSeq" id="WP_138058204.1">
    <property type="nucleotide sequence ID" value="NZ_VAWE01000002.1"/>
</dbReference>
<feature type="chain" id="PRO_5024460120" evidence="1">
    <location>
        <begin position="33"/>
        <end position="124"/>
    </location>
</feature>
<dbReference type="InterPro" id="IPR003646">
    <property type="entry name" value="SH3-like_bac-type"/>
</dbReference>
<organism evidence="3 4">
    <name type="scientific">Streptomyces marianii</name>
    <dbReference type="NCBI Taxonomy" id="1817406"/>
    <lineage>
        <taxon>Bacteria</taxon>
        <taxon>Bacillati</taxon>
        <taxon>Actinomycetota</taxon>
        <taxon>Actinomycetes</taxon>
        <taxon>Kitasatosporales</taxon>
        <taxon>Streptomycetaceae</taxon>
        <taxon>Streptomyces</taxon>
    </lineage>
</organism>
<gene>
    <name evidence="3" type="ORF">FEF34_39120</name>
</gene>
<dbReference type="PROSITE" id="PS51318">
    <property type="entry name" value="TAT"/>
    <property type="match status" value="1"/>
</dbReference>
<name>A0A5R9DUF2_9ACTN</name>
<evidence type="ECO:0000259" key="2">
    <source>
        <dbReference type="PROSITE" id="PS51781"/>
    </source>
</evidence>
<accession>A0A5R9DUF2</accession>
<evidence type="ECO:0000256" key="1">
    <source>
        <dbReference type="SAM" id="SignalP"/>
    </source>
</evidence>